<dbReference type="OrthoDB" id="3254016at2"/>
<dbReference type="InterPro" id="IPR004706">
    <property type="entry name" value="Arsenical-R_Acr3"/>
</dbReference>
<dbReference type="GO" id="GO:0005886">
    <property type="term" value="C:plasma membrane"/>
    <property type="evidence" value="ECO:0007669"/>
    <property type="project" value="TreeGrafter"/>
</dbReference>
<keyword evidence="2" id="KW-0812">Transmembrane</keyword>
<sequence>MGILFPHASAAFSVGVTPALALLLFATFLAIPLAKLWESLRNIRFLAAICFVNFLLVPVIAFFLTRFISSHSVLVVGVLLVLLAPCVDYVIVFTRAAGGAHEQLLTATPVLMLLQILLLPLYLNWFTGGDLLTSMNLRPFVEAFTVLILIPLLAAALVQILAQRFMPVAIIEDVMDLLMVPFMMLVLFLVIASQVFSVGTSLSQLAFVVPIYVAFLALMGVLGGWLAKLFKLEPRAQRAVVFSGATRNSLVVLPLALAMPPGYEFVPAVVVCQTIVEIIGMLAYTRLVPKLVPISG</sequence>
<feature type="transmembrane region" description="Helical" evidence="2">
    <location>
        <begin position="12"/>
        <end position="33"/>
    </location>
</feature>
<dbReference type="Pfam" id="PF13593">
    <property type="entry name" value="SBF_like"/>
    <property type="match status" value="1"/>
</dbReference>
<keyword evidence="2" id="KW-1133">Transmembrane helix</keyword>
<dbReference type="EMBL" id="BJNY01000001">
    <property type="protein sequence ID" value="GED04729.1"/>
    <property type="molecule type" value="Genomic_DNA"/>
</dbReference>
<comment type="caution">
    <text evidence="3">The sequence shown here is derived from an EMBL/GenBank/DDBJ whole genome shotgun (WGS) entry which is preliminary data.</text>
</comment>
<feature type="transmembrane region" description="Helical" evidence="2">
    <location>
        <begin position="71"/>
        <end position="92"/>
    </location>
</feature>
<feature type="transmembrane region" description="Helical" evidence="2">
    <location>
        <begin position="104"/>
        <end position="123"/>
    </location>
</feature>
<feature type="transmembrane region" description="Helical" evidence="2">
    <location>
        <begin position="174"/>
        <end position="196"/>
    </location>
</feature>
<dbReference type="InterPro" id="IPR038770">
    <property type="entry name" value="Na+/solute_symporter_sf"/>
</dbReference>
<reference evidence="3 4" key="1">
    <citation type="submission" date="2019-06" db="EMBL/GenBank/DDBJ databases">
        <title>Whole genome shotgun sequence of Glutamicibacter uratoxydans NBRC 15515.</title>
        <authorList>
            <person name="Hosoyama A."/>
            <person name="Uohara A."/>
            <person name="Ohji S."/>
            <person name="Ichikawa N."/>
        </authorList>
    </citation>
    <scope>NUCLEOTIDE SEQUENCE [LARGE SCALE GENOMIC DNA]</scope>
    <source>
        <strain evidence="3 4">NBRC 15515</strain>
    </source>
</reference>
<dbReference type="GO" id="GO:0015105">
    <property type="term" value="F:arsenite transmembrane transporter activity"/>
    <property type="evidence" value="ECO:0007669"/>
    <property type="project" value="TreeGrafter"/>
</dbReference>
<organism evidence="3 4">
    <name type="scientific">Glutamicibacter uratoxydans</name>
    <name type="common">Arthrobacter uratoxydans</name>
    <dbReference type="NCBI Taxonomy" id="43667"/>
    <lineage>
        <taxon>Bacteria</taxon>
        <taxon>Bacillati</taxon>
        <taxon>Actinomycetota</taxon>
        <taxon>Actinomycetes</taxon>
        <taxon>Micrococcales</taxon>
        <taxon>Micrococcaceae</taxon>
        <taxon>Glutamicibacter</taxon>
    </lineage>
</organism>
<feature type="transmembrane region" description="Helical" evidence="2">
    <location>
        <begin position="45"/>
        <end position="65"/>
    </location>
</feature>
<keyword evidence="1" id="KW-0813">Transport</keyword>
<dbReference type="InterPro" id="IPR016833">
    <property type="entry name" value="Put_Na-Bile_cotransptr"/>
</dbReference>
<evidence type="ECO:0000313" key="3">
    <source>
        <dbReference type="EMBL" id="GED04729.1"/>
    </source>
</evidence>
<dbReference type="PANTHER" id="PTHR43057">
    <property type="entry name" value="ARSENITE EFFLUX TRANSPORTER"/>
    <property type="match status" value="1"/>
</dbReference>
<evidence type="ECO:0000313" key="4">
    <source>
        <dbReference type="Proteomes" id="UP000316612"/>
    </source>
</evidence>
<evidence type="ECO:0000256" key="2">
    <source>
        <dbReference type="SAM" id="Phobius"/>
    </source>
</evidence>
<dbReference type="GO" id="GO:0015104">
    <property type="term" value="F:antimonite transmembrane transporter activity"/>
    <property type="evidence" value="ECO:0007669"/>
    <property type="project" value="TreeGrafter"/>
</dbReference>
<gene>
    <name evidence="3" type="ORF">AUR04nite_02610</name>
</gene>
<proteinExistence type="predicted"/>
<feature type="transmembrane region" description="Helical" evidence="2">
    <location>
        <begin position="143"/>
        <end position="162"/>
    </location>
</feature>
<name>A0A4Y4DHL4_GLUUR</name>
<accession>A0A4Y4DHL4</accession>
<dbReference type="GO" id="GO:0015297">
    <property type="term" value="F:antiporter activity"/>
    <property type="evidence" value="ECO:0007669"/>
    <property type="project" value="InterPro"/>
</dbReference>
<protein>
    <submittedName>
        <fullName evidence="3">Arsenic resistance protein</fullName>
    </submittedName>
</protein>
<feature type="transmembrane region" description="Helical" evidence="2">
    <location>
        <begin position="202"/>
        <end position="227"/>
    </location>
</feature>
<dbReference type="AlphaFoldDB" id="A0A4Y4DHL4"/>
<evidence type="ECO:0000256" key="1">
    <source>
        <dbReference type="ARBA" id="ARBA00022448"/>
    </source>
</evidence>
<dbReference type="RefSeq" id="WP_141361148.1">
    <property type="nucleotide sequence ID" value="NZ_BAAAJL010000007.1"/>
</dbReference>
<dbReference type="Proteomes" id="UP000316612">
    <property type="component" value="Unassembled WGS sequence"/>
</dbReference>
<dbReference type="Gene3D" id="1.20.1530.20">
    <property type="match status" value="1"/>
</dbReference>
<keyword evidence="2" id="KW-0472">Membrane</keyword>
<dbReference type="PANTHER" id="PTHR43057:SF1">
    <property type="entry name" value="ARSENICAL-RESISTANCE PROTEIN 3"/>
    <property type="match status" value="1"/>
</dbReference>
<keyword evidence="4" id="KW-1185">Reference proteome</keyword>